<reference evidence="5" key="1">
    <citation type="submission" date="2021-02" db="EMBL/GenBank/DDBJ databases">
        <authorList>
            <person name="Nowell W R."/>
        </authorList>
    </citation>
    <scope>NUCLEOTIDE SEQUENCE</scope>
</reference>
<dbReference type="PROSITE" id="PS50222">
    <property type="entry name" value="EF_HAND_2"/>
    <property type="match status" value="1"/>
</dbReference>
<dbReference type="Proteomes" id="UP000663869">
    <property type="component" value="Unassembled WGS sequence"/>
</dbReference>
<sequence>MEKLRRRLLESATKQSDFVETFTAIDREFDKKHNGQIDLSEFLQQLRPPMSERRQKAISNLFDSIDVNEDDQITIMDLKTKFADQLKPTKRRSSQNIDDALRHFLNKFNTPGQHDGIIDRAEFFGSCSMLSATIKEDIYFDHVLRSLFDFRFINK</sequence>
<protein>
    <recommendedName>
        <fullName evidence="4">EF-hand domain-containing protein</fullName>
    </recommendedName>
</protein>
<dbReference type="PANTHER" id="PTHR34524:SF6">
    <property type="entry name" value="CALCYPHOSINE LIKE"/>
    <property type="match status" value="1"/>
</dbReference>
<dbReference type="InterPro" id="IPR011992">
    <property type="entry name" value="EF-hand-dom_pair"/>
</dbReference>
<dbReference type="SUPFAM" id="SSF47473">
    <property type="entry name" value="EF-hand"/>
    <property type="match status" value="1"/>
</dbReference>
<keyword evidence="1" id="KW-0479">Metal-binding</keyword>
<evidence type="ECO:0000259" key="4">
    <source>
        <dbReference type="PROSITE" id="PS50222"/>
    </source>
</evidence>
<keyword evidence="2" id="KW-0677">Repeat</keyword>
<keyword evidence="3" id="KW-0106">Calcium</keyword>
<evidence type="ECO:0000313" key="7">
    <source>
        <dbReference type="Proteomes" id="UP000663869"/>
    </source>
</evidence>
<dbReference type="AlphaFoldDB" id="A0A818UK05"/>
<dbReference type="EMBL" id="CAJNYU010003753">
    <property type="protein sequence ID" value="CAF3699722.1"/>
    <property type="molecule type" value="Genomic_DNA"/>
</dbReference>
<dbReference type="Gene3D" id="1.10.238.10">
    <property type="entry name" value="EF-hand"/>
    <property type="match status" value="1"/>
</dbReference>
<dbReference type="EMBL" id="CAJOBQ010000982">
    <property type="protein sequence ID" value="CAF4441683.1"/>
    <property type="molecule type" value="Genomic_DNA"/>
</dbReference>
<organism evidence="5 7">
    <name type="scientific">Rotaria socialis</name>
    <dbReference type="NCBI Taxonomy" id="392032"/>
    <lineage>
        <taxon>Eukaryota</taxon>
        <taxon>Metazoa</taxon>
        <taxon>Spiralia</taxon>
        <taxon>Gnathifera</taxon>
        <taxon>Rotifera</taxon>
        <taxon>Eurotatoria</taxon>
        <taxon>Bdelloidea</taxon>
        <taxon>Philodinida</taxon>
        <taxon>Philodinidae</taxon>
        <taxon>Rotaria</taxon>
    </lineage>
</organism>
<dbReference type="PANTHER" id="PTHR34524">
    <property type="entry name" value="CALCYPHOSIN"/>
    <property type="match status" value="1"/>
</dbReference>
<proteinExistence type="predicted"/>
<evidence type="ECO:0000313" key="6">
    <source>
        <dbReference type="EMBL" id="CAF4441683.1"/>
    </source>
</evidence>
<accession>A0A818UK05</accession>
<name>A0A818UK05_9BILA</name>
<evidence type="ECO:0000256" key="3">
    <source>
        <dbReference type="ARBA" id="ARBA00022837"/>
    </source>
</evidence>
<evidence type="ECO:0000313" key="5">
    <source>
        <dbReference type="EMBL" id="CAF3699722.1"/>
    </source>
</evidence>
<dbReference type="GO" id="GO:0005509">
    <property type="term" value="F:calcium ion binding"/>
    <property type="evidence" value="ECO:0007669"/>
    <property type="project" value="InterPro"/>
</dbReference>
<evidence type="ECO:0000256" key="1">
    <source>
        <dbReference type="ARBA" id="ARBA00022723"/>
    </source>
</evidence>
<feature type="domain" description="EF-hand" evidence="4">
    <location>
        <begin position="27"/>
        <end position="52"/>
    </location>
</feature>
<gene>
    <name evidence="5" type="ORF">FME351_LOCUS27631</name>
    <name evidence="6" type="ORF">TSG867_LOCUS16240</name>
</gene>
<dbReference type="InterPro" id="IPR002048">
    <property type="entry name" value="EF_hand_dom"/>
</dbReference>
<dbReference type="Proteomes" id="UP000663862">
    <property type="component" value="Unassembled WGS sequence"/>
</dbReference>
<dbReference type="InterPro" id="IPR018247">
    <property type="entry name" value="EF_Hand_1_Ca_BS"/>
</dbReference>
<evidence type="ECO:0000256" key="2">
    <source>
        <dbReference type="ARBA" id="ARBA00022737"/>
    </source>
</evidence>
<dbReference type="PROSITE" id="PS00018">
    <property type="entry name" value="EF_HAND_1"/>
    <property type="match status" value="1"/>
</dbReference>
<dbReference type="InterPro" id="IPR051581">
    <property type="entry name" value="Ca-bind"/>
</dbReference>
<comment type="caution">
    <text evidence="5">The sequence shown here is derived from an EMBL/GenBank/DDBJ whole genome shotgun (WGS) entry which is preliminary data.</text>
</comment>